<protein>
    <submittedName>
        <fullName evidence="1">Uncharacterized protein</fullName>
    </submittedName>
</protein>
<gene>
    <name evidence="1" type="ORF">GCM10011400_29730</name>
</gene>
<organism evidence="1 2">
    <name type="scientific">Paraburkholderia caffeinilytica</name>
    <dbReference type="NCBI Taxonomy" id="1761016"/>
    <lineage>
        <taxon>Bacteria</taxon>
        <taxon>Pseudomonadati</taxon>
        <taxon>Pseudomonadota</taxon>
        <taxon>Betaproteobacteria</taxon>
        <taxon>Burkholderiales</taxon>
        <taxon>Burkholderiaceae</taxon>
        <taxon>Paraburkholderia</taxon>
    </lineage>
</organism>
<accession>A0ABQ1MI90</accession>
<evidence type="ECO:0000313" key="2">
    <source>
        <dbReference type="Proteomes" id="UP000602004"/>
    </source>
</evidence>
<dbReference type="EMBL" id="BMHL01000004">
    <property type="protein sequence ID" value="GGC41024.1"/>
    <property type="molecule type" value="Genomic_DNA"/>
</dbReference>
<evidence type="ECO:0000313" key="1">
    <source>
        <dbReference type="EMBL" id="GGC41024.1"/>
    </source>
</evidence>
<sequence>MNLTYNLTNVSVYHPNPDRTYGTSSGRCTVEAIAVDGDPERNLVAIHATCRAIQVGGSWVGPQKSERVGPRWVPQYTVTGTLPDGKIISFTDLRCTWQGDDKNWTAHSSRTCTFIR</sequence>
<name>A0ABQ1MI90_9BURK</name>
<dbReference type="Proteomes" id="UP000602004">
    <property type="component" value="Unassembled WGS sequence"/>
</dbReference>
<keyword evidence="2" id="KW-1185">Reference proteome</keyword>
<comment type="caution">
    <text evidence="1">The sequence shown here is derived from an EMBL/GenBank/DDBJ whole genome shotgun (WGS) entry which is preliminary data.</text>
</comment>
<proteinExistence type="predicted"/>
<reference evidence="2" key="1">
    <citation type="journal article" date="2019" name="Int. J. Syst. Evol. Microbiol.">
        <title>The Global Catalogue of Microorganisms (GCM) 10K type strain sequencing project: providing services to taxonomists for standard genome sequencing and annotation.</title>
        <authorList>
            <consortium name="The Broad Institute Genomics Platform"/>
            <consortium name="The Broad Institute Genome Sequencing Center for Infectious Disease"/>
            <person name="Wu L."/>
            <person name="Ma J."/>
        </authorList>
    </citation>
    <scope>NUCLEOTIDE SEQUENCE [LARGE SCALE GENOMIC DNA]</scope>
    <source>
        <strain evidence="2">CGMCC 1.15103</strain>
    </source>
</reference>